<name>I3UAF1_ADVKW</name>
<evidence type="ECO:0000256" key="7">
    <source>
        <dbReference type="ARBA" id="ARBA00023237"/>
    </source>
</evidence>
<feature type="domain" description="PapC N-terminal" evidence="8">
    <location>
        <begin position="33"/>
        <end position="160"/>
    </location>
</feature>
<protein>
    <submittedName>
        <fullName evidence="9">Putative fimbrial usher protein</fullName>
    </submittedName>
</protein>
<dbReference type="SUPFAM" id="SSF141729">
    <property type="entry name" value="FimD N-terminal domain-like"/>
    <property type="match status" value="1"/>
</dbReference>
<dbReference type="GO" id="GO:0009297">
    <property type="term" value="P:pilus assembly"/>
    <property type="evidence" value="ECO:0007669"/>
    <property type="project" value="InterPro"/>
</dbReference>
<dbReference type="KEGG" id="aka:TKWG_07915"/>
<keyword evidence="5" id="KW-0732">Signal</keyword>
<dbReference type="PANTHER" id="PTHR30451">
    <property type="entry name" value="OUTER MEMBRANE USHER PROTEIN"/>
    <property type="match status" value="1"/>
</dbReference>
<evidence type="ECO:0000256" key="6">
    <source>
        <dbReference type="ARBA" id="ARBA00023136"/>
    </source>
</evidence>
<comment type="subcellular location">
    <subcellularLocation>
        <location evidence="1">Cell outer membrane</location>
        <topology evidence="1">Multi-pass membrane protein</topology>
    </subcellularLocation>
</comment>
<dbReference type="STRING" id="1036672.TKWG_07915"/>
<dbReference type="GO" id="GO:0009279">
    <property type="term" value="C:cell outer membrane"/>
    <property type="evidence" value="ECO:0007669"/>
    <property type="project" value="UniProtKB-SubCell"/>
</dbReference>
<evidence type="ECO:0000256" key="2">
    <source>
        <dbReference type="ARBA" id="ARBA00008064"/>
    </source>
</evidence>
<evidence type="ECO:0000256" key="5">
    <source>
        <dbReference type="ARBA" id="ARBA00022729"/>
    </source>
</evidence>
<evidence type="ECO:0000256" key="4">
    <source>
        <dbReference type="ARBA" id="ARBA00022692"/>
    </source>
</evidence>
<dbReference type="InterPro" id="IPR037224">
    <property type="entry name" value="PapC_N_sf"/>
</dbReference>
<dbReference type="Proteomes" id="UP000005267">
    <property type="component" value="Chromosome"/>
</dbReference>
<gene>
    <name evidence="9" type="ordered locus">TKWG_07915</name>
</gene>
<dbReference type="Gene3D" id="3.10.20.410">
    <property type="match status" value="1"/>
</dbReference>
<sequence>MRRYLPTPFTYTVLISVLFSFVERPAASQQKVEFDAVFLRGTARHELDISRFTHRNSVPPGEYESDIYVNNIWKGKTRLRFREQTPNGKTALCMNDAVLRILDLDTTRLSYSKIGDADQHCMSAAAAIPQATINYRLDDFRLDVNIAQIYVRQRPRGYISLITGRPGFQPCF</sequence>
<dbReference type="InterPro" id="IPR000015">
    <property type="entry name" value="Fimb_usher"/>
</dbReference>
<dbReference type="PANTHER" id="PTHR30451:SF20">
    <property type="entry name" value="FIMBRIAE USHER"/>
    <property type="match status" value="1"/>
</dbReference>
<reference evidence="9 10" key="1">
    <citation type="journal article" date="2011" name="J. Bacteriol.">
        <title>Whole-genome shotgun sequencing of the sulfur-oxidizing chemoautotroph Tetrathiobacter kashmirensis.</title>
        <authorList>
            <person name="Ghosh W."/>
            <person name="George A."/>
            <person name="Agarwal A."/>
            <person name="Raj P."/>
            <person name="Alam M."/>
            <person name="Pyne P."/>
            <person name="Das Gupta S.K."/>
        </authorList>
    </citation>
    <scope>NUCLEOTIDE SEQUENCE [LARGE SCALE GENOMIC DNA]</scope>
    <source>
        <strain evidence="9 10">WT001</strain>
    </source>
</reference>
<reference evidence="10" key="2">
    <citation type="journal article" date="2013" name="PLoS ONE">
        <title>Genome implosion elicits host-confinement in Alcaligenaceae: evidence from the comparative genomics of Tetrathiobacter kashmirensis, a pathogen in the making.</title>
        <authorList>
            <person name="Ghosh W."/>
            <person name="Alam M."/>
            <person name="Roy C."/>
            <person name="Pyne P."/>
            <person name="George A."/>
            <person name="Chakraborty R."/>
            <person name="Majumder S."/>
            <person name="Agarwal A."/>
            <person name="Chakraborty S."/>
            <person name="Majumdar S."/>
            <person name="Gupta S.K."/>
        </authorList>
    </citation>
    <scope>NUCLEOTIDE SEQUENCE [LARGE SCALE GENOMIC DNA]</scope>
    <source>
        <strain evidence="10">WT001</strain>
    </source>
</reference>
<dbReference type="RefSeq" id="WP_014750080.1">
    <property type="nucleotide sequence ID" value="NC_017964.1"/>
</dbReference>
<dbReference type="HOGENOM" id="CLU_1552025_0_0_4"/>
<comment type="similarity">
    <text evidence="2">Belongs to the fimbrial export usher family.</text>
</comment>
<proteinExistence type="inferred from homology"/>
<dbReference type="EMBL" id="CP003555">
    <property type="protein sequence ID" value="AFK61989.1"/>
    <property type="molecule type" value="Genomic_DNA"/>
</dbReference>
<keyword evidence="7" id="KW-0998">Cell outer membrane</keyword>
<dbReference type="AlphaFoldDB" id="I3UAF1"/>
<evidence type="ECO:0000313" key="9">
    <source>
        <dbReference type="EMBL" id="AFK61989.1"/>
    </source>
</evidence>
<dbReference type="InterPro" id="IPR025885">
    <property type="entry name" value="PapC_N"/>
</dbReference>
<keyword evidence="10" id="KW-1185">Reference proteome</keyword>
<dbReference type="Pfam" id="PF13954">
    <property type="entry name" value="PapC_N"/>
    <property type="match status" value="1"/>
</dbReference>
<accession>I3UAF1</accession>
<evidence type="ECO:0000313" key="10">
    <source>
        <dbReference type="Proteomes" id="UP000005267"/>
    </source>
</evidence>
<evidence type="ECO:0000256" key="3">
    <source>
        <dbReference type="ARBA" id="ARBA00022448"/>
    </source>
</evidence>
<keyword evidence="6" id="KW-0472">Membrane</keyword>
<keyword evidence="4" id="KW-0812">Transmembrane</keyword>
<evidence type="ECO:0000259" key="8">
    <source>
        <dbReference type="Pfam" id="PF13954"/>
    </source>
</evidence>
<evidence type="ECO:0000256" key="1">
    <source>
        <dbReference type="ARBA" id="ARBA00004571"/>
    </source>
</evidence>
<dbReference type="GO" id="GO:0015473">
    <property type="term" value="F:fimbrial usher porin activity"/>
    <property type="evidence" value="ECO:0007669"/>
    <property type="project" value="InterPro"/>
</dbReference>
<keyword evidence="3" id="KW-0813">Transport</keyword>
<organism evidence="9 10">
    <name type="scientific">Advenella kashmirensis (strain DSM 17095 / LMG 22695 / WT001)</name>
    <name type="common">Tetrathiobacter kashmirensis</name>
    <dbReference type="NCBI Taxonomy" id="1036672"/>
    <lineage>
        <taxon>Bacteria</taxon>
        <taxon>Pseudomonadati</taxon>
        <taxon>Pseudomonadota</taxon>
        <taxon>Betaproteobacteria</taxon>
        <taxon>Burkholderiales</taxon>
        <taxon>Alcaligenaceae</taxon>
    </lineage>
</organism>